<dbReference type="CDD" id="cd02037">
    <property type="entry name" value="Mrp_NBP35"/>
    <property type="match status" value="1"/>
</dbReference>
<dbReference type="GO" id="GO:0005524">
    <property type="term" value="F:ATP binding"/>
    <property type="evidence" value="ECO:0007669"/>
    <property type="project" value="UniProtKB-UniRule"/>
</dbReference>
<dbReference type="InterPro" id="IPR033756">
    <property type="entry name" value="YlxH/NBP35"/>
</dbReference>
<evidence type="ECO:0000313" key="7">
    <source>
        <dbReference type="EMBL" id="AFM24673.1"/>
    </source>
</evidence>
<dbReference type="Gene3D" id="3.40.50.300">
    <property type="entry name" value="P-loop containing nucleotide triphosphate hydrolases"/>
    <property type="match status" value="1"/>
</dbReference>
<dbReference type="HAMAP" id="MF_02040">
    <property type="entry name" value="Mrp_NBP35"/>
    <property type="match status" value="1"/>
</dbReference>
<dbReference type="eggNOG" id="COG0489">
    <property type="taxonomic scope" value="Bacteria"/>
</dbReference>
<proteinExistence type="inferred from homology"/>
<dbReference type="FunFam" id="3.40.50.300:FF:001119">
    <property type="entry name" value="Iron-sulfur cluster carrier protein"/>
    <property type="match status" value="1"/>
</dbReference>
<gene>
    <name evidence="7" type="ordered locus">Desti_1968</name>
</gene>
<comment type="subunit">
    <text evidence="6">Homodimer.</text>
</comment>
<evidence type="ECO:0000256" key="4">
    <source>
        <dbReference type="ARBA" id="ARBA00023004"/>
    </source>
</evidence>
<dbReference type="GO" id="GO:0140663">
    <property type="term" value="F:ATP-dependent FeS chaperone activity"/>
    <property type="evidence" value="ECO:0007669"/>
    <property type="project" value="InterPro"/>
</dbReference>
<keyword evidence="4 6" id="KW-0408">Iron</keyword>
<keyword evidence="1 6" id="KW-0479">Metal-binding</keyword>
<dbReference type="RefSeq" id="WP_014809817.1">
    <property type="nucleotide sequence ID" value="NC_018025.1"/>
</dbReference>
<keyword evidence="3 6" id="KW-0067">ATP-binding</keyword>
<accession>I4C532</accession>
<comment type="similarity">
    <text evidence="6">Belongs to the Mrp/NBP35 ATP-binding proteins family.</text>
</comment>
<dbReference type="InterPro" id="IPR019591">
    <property type="entry name" value="Mrp/NBP35_ATP-bd"/>
</dbReference>
<dbReference type="AlphaFoldDB" id="I4C532"/>
<dbReference type="HOGENOM" id="CLU_024839_0_1_7"/>
<comment type="function">
    <text evidence="6">Binds and transfers iron-sulfur (Fe-S) clusters to target apoproteins. Can hydrolyze ATP.</text>
</comment>
<keyword evidence="6" id="KW-0378">Hydrolase</keyword>
<keyword evidence="5 6" id="KW-0411">Iron-sulfur</keyword>
<feature type="binding site" evidence="6">
    <location>
        <begin position="50"/>
        <end position="57"/>
    </location>
    <ligand>
        <name>ATP</name>
        <dbReference type="ChEBI" id="CHEBI:30616"/>
    </ligand>
</feature>
<dbReference type="PANTHER" id="PTHR23264">
    <property type="entry name" value="NUCLEOTIDE-BINDING PROTEIN NBP35 YEAST -RELATED"/>
    <property type="match status" value="1"/>
</dbReference>
<dbReference type="GO" id="GO:0046872">
    <property type="term" value="F:metal ion binding"/>
    <property type="evidence" value="ECO:0007669"/>
    <property type="project" value="UniProtKB-KW"/>
</dbReference>
<dbReference type="STRING" id="706587.Desti_1968"/>
<sequence>MDETSCSTDKTCSTCGSAGTCDSQLQDRHMDELLSLRLSRIKHRIAVMSGKGGVGKSTVAVNLAVSLALNGKSVGILDADVHGPNVPKMLGLNGHQPRMGENGLMPISAAGNVRVMSMAFLLPNEDTPIVWRGPVKHTVFKQFLAEVDWGDLDYLIVDLPPGTGDEPLSIAQLLGKPLWAVIVTTPQDVALLDSRKSVVFGQTLEMGVLGIVENMSGLICPHCHERIDLFKRGGGERSSRDLSVPFLGAVPIDPSVVTGGDQGTPITIMNPDSISAAAFRDLAAQVETAVSEG</sequence>
<evidence type="ECO:0000256" key="2">
    <source>
        <dbReference type="ARBA" id="ARBA00022741"/>
    </source>
</evidence>
<dbReference type="GO" id="GO:0016226">
    <property type="term" value="P:iron-sulfur cluster assembly"/>
    <property type="evidence" value="ECO:0007669"/>
    <property type="project" value="InterPro"/>
</dbReference>
<evidence type="ECO:0000313" key="8">
    <source>
        <dbReference type="Proteomes" id="UP000006055"/>
    </source>
</evidence>
<dbReference type="GO" id="GO:0051536">
    <property type="term" value="F:iron-sulfur cluster binding"/>
    <property type="evidence" value="ECO:0007669"/>
    <property type="project" value="UniProtKB-UniRule"/>
</dbReference>
<evidence type="ECO:0000256" key="1">
    <source>
        <dbReference type="ARBA" id="ARBA00022723"/>
    </source>
</evidence>
<keyword evidence="2 6" id="KW-0547">Nucleotide-binding</keyword>
<name>I4C532_DESTA</name>
<dbReference type="GO" id="GO:0016887">
    <property type="term" value="F:ATP hydrolysis activity"/>
    <property type="evidence" value="ECO:0007669"/>
    <property type="project" value="UniProtKB-UniRule"/>
</dbReference>
<reference evidence="8" key="1">
    <citation type="submission" date="2012-06" db="EMBL/GenBank/DDBJ databases">
        <title>Complete sequence of chromosome of Desulfomonile tiedjei DSM 6799.</title>
        <authorList>
            <person name="Lucas S."/>
            <person name="Copeland A."/>
            <person name="Lapidus A."/>
            <person name="Glavina del Rio T."/>
            <person name="Dalin E."/>
            <person name="Tice H."/>
            <person name="Bruce D."/>
            <person name="Goodwin L."/>
            <person name="Pitluck S."/>
            <person name="Peters L."/>
            <person name="Ovchinnikova G."/>
            <person name="Zeytun A."/>
            <person name="Lu M."/>
            <person name="Kyrpides N."/>
            <person name="Mavromatis K."/>
            <person name="Ivanova N."/>
            <person name="Brettin T."/>
            <person name="Detter J.C."/>
            <person name="Han C."/>
            <person name="Larimer F."/>
            <person name="Land M."/>
            <person name="Hauser L."/>
            <person name="Markowitz V."/>
            <person name="Cheng J.-F."/>
            <person name="Hugenholtz P."/>
            <person name="Woyke T."/>
            <person name="Wu D."/>
            <person name="Spring S."/>
            <person name="Schroeder M."/>
            <person name="Brambilla E."/>
            <person name="Klenk H.-P."/>
            <person name="Eisen J.A."/>
        </authorList>
    </citation>
    <scope>NUCLEOTIDE SEQUENCE [LARGE SCALE GENOMIC DNA]</scope>
    <source>
        <strain evidence="8">ATCC 49306 / DSM 6799 / DCB-1</strain>
    </source>
</reference>
<dbReference type="PROSITE" id="PS01215">
    <property type="entry name" value="MRP"/>
    <property type="match status" value="1"/>
</dbReference>
<dbReference type="GO" id="GO:0005829">
    <property type="term" value="C:cytosol"/>
    <property type="evidence" value="ECO:0007669"/>
    <property type="project" value="TreeGrafter"/>
</dbReference>
<dbReference type="InterPro" id="IPR027417">
    <property type="entry name" value="P-loop_NTPase"/>
</dbReference>
<dbReference type="PANTHER" id="PTHR23264:SF19">
    <property type="entry name" value="CYTOSOLIC FE-S CLUSTER ASSEMBLY FACTOR NUBP2"/>
    <property type="match status" value="1"/>
</dbReference>
<dbReference type="OrthoDB" id="9809679at2"/>
<evidence type="ECO:0000256" key="6">
    <source>
        <dbReference type="HAMAP-Rule" id="MF_02040"/>
    </source>
</evidence>
<dbReference type="KEGG" id="dti:Desti_1968"/>
<dbReference type="Pfam" id="PF10609">
    <property type="entry name" value="ParA"/>
    <property type="match status" value="1"/>
</dbReference>
<keyword evidence="8" id="KW-1185">Reference proteome</keyword>
<evidence type="ECO:0000256" key="5">
    <source>
        <dbReference type="ARBA" id="ARBA00023014"/>
    </source>
</evidence>
<evidence type="ECO:0000256" key="3">
    <source>
        <dbReference type="ARBA" id="ARBA00022840"/>
    </source>
</evidence>
<organism evidence="7 8">
    <name type="scientific">Desulfomonile tiedjei (strain ATCC 49306 / DSM 6799 / DCB-1)</name>
    <dbReference type="NCBI Taxonomy" id="706587"/>
    <lineage>
        <taxon>Bacteria</taxon>
        <taxon>Pseudomonadati</taxon>
        <taxon>Thermodesulfobacteriota</taxon>
        <taxon>Desulfomonilia</taxon>
        <taxon>Desulfomonilales</taxon>
        <taxon>Desulfomonilaceae</taxon>
        <taxon>Desulfomonile</taxon>
    </lineage>
</organism>
<dbReference type="InterPro" id="IPR000808">
    <property type="entry name" value="Mrp-like_CS"/>
</dbReference>
<dbReference type="Proteomes" id="UP000006055">
    <property type="component" value="Chromosome"/>
</dbReference>
<dbReference type="SUPFAM" id="SSF52540">
    <property type="entry name" value="P-loop containing nucleoside triphosphate hydrolases"/>
    <property type="match status" value="1"/>
</dbReference>
<protein>
    <recommendedName>
        <fullName evidence="6">Iron-sulfur cluster carrier protein</fullName>
    </recommendedName>
</protein>
<dbReference type="EMBL" id="CP003360">
    <property type="protein sequence ID" value="AFM24673.1"/>
    <property type="molecule type" value="Genomic_DNA"/>
</dbReference>